<dbReference type="RefSeq" id="WP_057637201.1">
    <property type="nucleotide sequence ID" value="NZ_LDJM01000012.1"/>
</dbReference>
<dbReference type="STRING" id="336566.ABB30_04940"/>
<organism evidence="2 3">
    <name type="scientific">Stenotrophomonas ginsengisoli</name>
    <dbReference type="NCBI Taxonomy" id="336566"/>
    <lineage>
        <taxon>Bacteria</taxon>
        <taxon>Pseudomonadati</taxon>
        <taxon>Pseudomonadota</taxon>
        <taxon>Gammaproteobacteria</taxon>
        <taxon>Lysobacterales</taxon>
        <taxon>Lysobacteraceae</taxon>
        <taxon>Stenotrophomonas</taxon>
    </lineage>
</organism>
<feature type="transmembrane region" description="Helical" evidence="1">
    <location>
        <begin position="55"/>
        <end position="80"/>
    </location>
</feature>
<keyword evidence="1" id="KW-0472">Membrane</keyword>
<evidence type="ECO:0000313" key="3">
    <source>
        <dbReference type="Proteomes" id="UP000050956"/>
    </source>
</evidence>
<proteinExistence type="predicted"/>
<dbReference type="AlphaFoldDB" id="A0A0R0DIJ7"/>
<dbReference type="InterPro" id="IPR031377">
    <property type="entry name" value="Tail_VII"/>
</dbReference>
<evidence type="ECO:0000313" key="2">
    <source>
        <dbReference type="EMBL" id="KRG78074.1"/>
    </source>
</evidence>
<evidence type="ECO:0000256" key="1">
    <source>
        <dbReference type="SAM" id="Phobius"/>
    </source>
</evidence>
<reference evidence="2 3" key="1">
    <citation type="submission" date="2015-05" db="EMBL/GenBank/DDBJ databases">
        <title>Genome sequencing and analysis of members of genus Stenotrophomonas.</title>
        <authorList>
            <person name="Patil P.P."/>
            <person name="Midha S."/>
            <person name="Patil P.B."/>
        </authorList>
    </citation>
    <scope>NUCLEOTIDE SEQUENCE [LARGE SCALE GENOMIC DNA]</scope>
    <source>
        <strain evidence="2 3">DSM 24757</strain>
    </source>
</reference>
<keyword evidence="1" id="KW-1133">Transmembrane helix</keyword>
<accession>A0A0R0DIJ7</accession>
<comment type="caution">
    <text evidence="2">The sequence shown here is derived from an EMBL/GenBank/DDBJ whole genome shotgun (WGS) entry which is preliminary data.</text>
</comment>
<dbReference type="OrthoDB" id="6053542at2"/>
<gene>
    <name evidence="2" type="ORF">ABB30_04940</name>
</gene>
<name>A0A0R0DIJ7_9GAMM</name>
<dbReference type="Proteomes" id="UP000050956">
    <property type="component" value="Unassembled WGS sequence"/>
</dbReference>
<dbReference type="Pfam" id="PF17091">
    <property type="entry name" value="Inovirus_G7P_1"/>
    <property type="match status" value="1"/>
</dbReference>
<keyword evidence="1" id="KW-0812">Transmembrane</keyword>
<keyword evidence="3" id="KW-1185">Reference proteome</keyword>
<dbReference type="EMBL" id="LDJM01000012">
    <property type="protein sequence ID" value="KRG78074.1"/>
    <property type="molecule type" value="Genomic_DNA"/>
</dbReference>
<protein>
    <submittedName>
        <fullName evidence="2">Uncharacterized protein</fullName>
    </submittedName>
</protein>
<sequence length="83" mass="8542">MGLCVHLDQSGVLIPTGQPVGECSGFVLLSASEHAVYGLINQAFAMPTPAQAASWFVGSAGVVIGWFVLARITGTVSGFFSGR</sequence>
<dbReference type="PATRIC" id="fig|336566.3.peg.324"/>